<dbReference type="AlphaFoldDB" id="A0A2A9N946"/>
<organism evidence="2 3">
    <name type="scientific">Amanita thiersii Skay4041</name>
    <dbReference type="NCBI Taxonomy" id="703135"/>
    <lineage>
        <taxon>Eukaryota</taxon>
        <taxon>Fungi</taxon>
        <taxon>Dikarya</taxon>
        <taxon>Basidiomycota</taxon>
        <taxon>Agaricomycotina</taxon>
        <taxon>Agaricomycetes</taxon>
        <taxon>Agaricomycetidae</taxon>
        <taxon>Agaricales</taxon>
        <taxon>Pluteineae</taxon>
        <taxon>Amanitaceae</taxon>
        <taxon>Amanita</taxon>
    </lineage>
</organism>
<dbReference type="EMBL" id="KZ302113">
    <property type="protein sequence ID" value="PFH47405.1"/>
    <property type="molecule type" value="Genomic_DNA"/>
</dbReference>
<evidence type="ECO:0000256" key="1">
    <source>
        <dbReference type="SAM" id="MobiDB-lite"/>
    </source>
</evidence>
<keyword evidence="3" id="KW-1185">Reference proteome</keyword>
<gene>
    <name evidence="2" type="ORF">AMATHDRAFT_6781</name>
</gene>
<evidence type="ECO:0000313" key="2">
    <source>
        <dbReference type="EMBL" id="PFH47405.1"/>
    </source>
</evidence>
<feature type="compositionally biased region" description="Low complexity" evidence="1">
    <location>
        <begin position="10"/>
        <end position="24"/>
    </location>
</feature>
<evidence type="ECO:0000313" key="3">
    <source>
        <dbReference type="Proteomes" id="UP000242287"/>
    </source>
</evidence>
<accession>A0A2A9N946</accession>
<sequence length="105" mass="11093">MKLAGTGQQTTTDTLETSSSTSSTGHMAQVCLNPWQQQTRLVSVWNSGMDADRDEMWRMVTGGGSQAGGGVAHEEEVLVAAPATIAAMPQLPVVPYNPPGFQFGQ</sequence>
<name>A0A2A9N946_9AGAR</name>
<reference evidence="2 3" key="1">
    <citation type="submission" date="2014-02" db="EMBL/GenBank/DDBJ databases">
        <title>Transposable element dynamics among asymbiotic and ectomycorrhizal Amanita fungi.</title>
        <authorList>
            <consortium name="DOE Joint Genome Institute"/>
            <person name="Hess J."/>
            <person name="Skrede I."/>
            <person name="Wolfe B."/>
            <person name="LaButti K."/>
            <person name="Ohm R.A."/>
            <person name="Grigoriev I.V."/>
            <person name="Pringle A."/>
        </authorList>
    </citation>
    <scope>NUCLEOTIDE SEQUENCE [LARGE SCALE GENOMIC DNA]</scope>
    <source>
        <strain evidence="2 3">SKay4041</strain>
    </source>
</reference>
<dbReference type="Proteomes" id="UP000242287">
    <property type="component" value="Unassembled WGS sequence"/>
</dbReference>
<feature type="region of interest" description="Disordered" evidence="1">
    <location>
        <begin position="1"/>
        <end position="30"/>
    </location>
</feature>
<protein>
    <submittedName>
        <fullName evidence="2">Uncharacterized protein</fullName>
    </submittedName>
</protein>
<proteinExistence type="predicted"/>